<feature type="region of interest" description="Disordered" evidence="1">
    <location>
        <begin position="1"/>
        <end position="24"/>
    </location>
</feature>
<name>A0A7J7KCE2_BUGNE</name>
<evidence type="ECO:0000313" key="2">
    <source>
        <dbReference type="EMBL" id="KAF6035268.1"/>
    </source>
</evidence>
<reference evidence="2" key="1">
    <citation type="submission" date="2020-06" db="EMBL/GenBank/DDBJ databases">
        <title>Draft genome of Bugula neritina, a colonial animal packing powerful symbionts and potential medicines.</title>
        <authorList>
            <person name="Rayko M."/>
        </authorList>
    </citation>
    <scope>NUCLEOTIDE SEQUENCE [LARGE SCALE GENOMIC DNA]</scope>
    <source>
        <strain evidence="2">Kwan_BN1</strain>
    </source>
</reference>
<evidence type="ECO:0000313" key="3">
    <source>
        <dbReference type="Proteomes" id="UP000593567"/>
    </source>
</evidence>
<dbReference type="Proteomes" id="UP000593567">
    <property type="component" value="Unassembled WGS sequence"/>
</dbReference>
<comment type="caution">
    <text evidence="2">The sequence shown here is derived from an EMBL/GenBank/DDBJ whole genome shotgun (WGS) entry which is preliminary data.</text>
</comment>
<gene>
    <name evidence="2" type="ORF">EB796_006420</name>
</gene>
<accession>A0A7J7KCE2</accession>
<protein>
    <submittedName>
        <fullName evidence="2">Uncharacterized protein</fullName>
    </submittedName>
</protein>
<proteinExistence type="predicted"/>
<organism evidence="2 3">
    <name type="scientific">Bugula neritina</name>
    <name type="common">Brown bryozoan</name>
    <name type="synonym">Sertularia neritina</name>
    <dbReference type="NCBI Taxonomy" id="10212"/>
    <lineage>
        <taxon>Eukaryota</taxon>
        <taxon>Metazoa</taxon>
        <taxon>Spiralia</taxon>
        <taxon>Lophotrochozoa</taxon>
        <taxon>Bryozoa</taxon>
        <taxon>Gymnolaemata</taxon>
        <taxon>Cheilostomatida</taxon>
        <taxon>Flustrina</taxon>
        <taxon>Buguloidea</taxon>
        <taxon>Bugulidae</taxon>
        <taxon>Bugula</taxon>
    </lineage>
</organism>
<dbReference type="EMBL" id="VXIV02000905">
    <property type="protein sequence ID" value="KAF6035268.1"/>
    <property type="molecule type" value="Genomic_DNA"/>
</dbReference>
<sequence>MAERKPPSGAKLTKPIQVTGEGEENSTSVFLEDLSQLKPSVGFKYSERGGVHIGTIKCEAHNLPKEYLSSKCLEFQVAFCENDLKRSISEHDMFSAKNSYLFRVPFDPDTKTLFIK</sequence>
<dbReference type="AlphaFoldDB" id="A0A7J7KCE2"/>
<keyword evidence="3" id="KW-1185">Reference proteome</keyword>
<evidence type="ECO:0000256" key="1">
    <source>
        <dbReference type="SAM" id="MobiDB-lite"/>
    </source>
</evidence>